<accession>A0A8K0US41</accession>
<gene>
    <name evidence="1" type="ORF">BXZ70DRAFT_1007172</name>
</gene>
<dbReference type="AlphaFoldDB" id="A0A8K0US41"/>
<comment type="caution">
    <text evidence="1">The sequence shown here is derived from an EMBL/GenBank/DDBJ whole genome shotgun (WGS) entry which is preliminary data.</text>
</comment>
<reference evidence="1" key="1">
    <citation type="journal article" date="2021" name="New Phytol.">
        <title>Evolutionary innovations through gain and loss of genes in the ectomycorrhizal Boletales.</title>
        <authorList>
            <person name="Wu G."/>
            <person name="Miyauchi S."/>
            <person name="Morin E."/>
            <person name="Kuo A."/>
            <person name="Drula E."/>
            <person name="Varga T."/>
            <person name="Kohler A."/>
            <person name="Feng B."/>
            <person name="Cao Y."/>
            <person name="Lipzen A."/>
            <person name="Daum C."/>
            <person name="Hundley H."/>
            <person name="Pangilinan J."/>
            <person name="Johnson J."/>
            <person name="Barry K."/>
            <person name="LaButti K."/>
            <person name="Ng V."/>
            <person name="Ahrendt S."/>
            <person name="Min B."/>
            <person name="Choi I.G."/>
            <person name="Park H."/>
            <person name="Plett J.M."/>
            <person name="Magnuson J."/>
            <person name="Spatafora J.W."/>
            <person name="Nagy L.G."/>
            <person name="Henrissat B."/>
            <person name="Grigoriev I.V."/>
            <person name="Yang Z.L."/>
            <person name="Xu J."/>
            <person name="Martin F.M."/>
        </authorList>
    </citation>
    <scope>NUCLEOTIDE SEQUENCE</scope>
    <source>
        <strain evidence="1">KKN 215</strain>
    </source>
</reference>
<evidence type="ECO:0000313" key="2">
    <source>
        <dbReference type="Proteomes" id="UP000813824"/>
    </source>
</evidence>
<name>A0A8K0US41_9AGAR</name>
<dbReference type="EMBL" id="JAEVFJ010000011">
    <property type="protein sequence ID" value="KAH8101943.1"/>
    <property type="molecule type" value="Genomic_DNA"/>
</dbReference>
<sequence length="329" mass="35990">MTSFTDESRHPLCSKWPDGASKIDAPASSSLMNAYDLADIAKSLEVIENPSQSSSRINKHIVVRRDTSRNSTTGSSPVVKQVLFRVHGYVIAASLNATGNWNERIDGCAQAQQFVKLTGGHCDAVFRQQLQSLDAITSYVRHQTSVRDDYRYMLNTHALYLGKRVFRKRIAGSRDHHAVTDSVCTRALEKVGHAWTLTAPIQVMVCGNNHSLAVMPSMVIKRGDFVEVQVIVDVATLSGFGRTTKIVRLAPHRIVQIKADAIPKTVAHVNQTEAHGDIEVSVEDDSAYHVLALGHGGGSNVGGDQDIEMFAAEKEVSVRRSYASAAKKK</sequence>
<evidence type="ECO:0000313" key="1">
    <source>
        <dbReference type="EMBL" id="KAH8101943.1"/>
    </source>
</evidence>
<proteinExistence type="predicted"/>
<dbReference type="OrthoDB" id="3270129at2759"/>
<keyword evidence="2" id="KW-1185">Reference proteome</keyword>
<dbReference type="Proteomes" id="UP000813824">
    <property type="component" value="Unassembled WGS sequence"/>
</dbReference>
<organism evidence="1 2">
    <name type="scientific">Cristinia sonorae</name>
    <dbReference type="NCBI Taxonomy" id="1940300"/>
    <lineage>
        <taxon>Eukaryota</taxon>
        <taxon>Fungi</taxon>
        <taxon>Dikarya</taxon>
        <taxon>Basidiomycota</taxon>
        <taxon>Agaricomycotina</taxon>
        <taxon>Agaricomycetes</taxon>
        <taxon>Agaricomycetidae</taxon>
        <taxon>Agaricales</taxon>
        <taxon>Pleurotineae</taxon>
        <taxon>Stephanosporaceae</taxon>
        <taxon>Cristinia</taxon>
    </lineage>
</organism>
<protein>
    <submittedName>
        <fullName evidence="1">Uncharacterized protein</fullName>
    </submittedName>
</protein>